<feature type="region of interest" description="Disordered" evidence="1">
    <location>
        <begin position="52"/>
        <end position="89"/>
    </location>
</feature>
<dbReference type="Proteomes" id="UP001501138">
    <property type="component" value="Unassembled WGS sequence"/>
</dbReference>
<comment type="caution">
    <text evidence="2">The sequence shown here is derived from an EMBL/GenBank/DDBJ whole genome shotgun (WGS) entry which is preliminary data.</text>
</comment>
<keyword evidence="3" id="KW-1185">Reference proteome</keyword>
<sequence length="278" mass="28490">MPLRLTDVLATLGLFGGPPPGPPPGRFVRPTVPDDVAAAAGALPPPARARVLDPLARDEAPPRPGRPRILDLPAGSDGAGGTGPPARQVDERTCGAAVLTMLLLAGDPRRALEVARWPAGPAEAFAEMQRTFHARTTRGVAGLPTWPAAFGTPPWGAAGAARYGPVRYAHRVVGGRTRARVLDAALAAAGAGVPVPLYTGGDLGRGVTTAVPRHVVLLSAVRDGVATLYEPSSAKLHAVPASALVAPQPAPRDRGALVAAFGGWPHVVWALLPRDARG</sequence>
<gene>
    <name evidence="2" type="ORF">GCM10009809_05550</name>
</gene>
<reference evidence="3" key="1">
    <citation type="journal article" date="2019" name="Int. J. Syst. Evol. Microbiol.">
        <title>The Global Catalogue of Microorganisms (GCM) 10K type strain sequencing project: providing services to taxonomists for standard genome sequencing and annotation.</title>
        <authorList>
            <consortium name="The Broad Institute Genomics Platform"/>
            <consortium name="The Broad Institute Genome Sequencing Center for Infectious Disease"/>
            <person name="Wu L."/>
            <person name="Ma J."/>
        </authorList>
    </citation>
    <scope>NUCLEOTIDE SEQUENCE [LARGE SCALE GENOMIC DNA]</scope>
    <source>
        <strain evidence="3">JCM 15589</strain>
    </source>
</reference>
<dbReference type="EMBL" id="BAAAPM010000003">
    <property type="protein sequence ID" value="GAA1712232.1"/>
    <property type="molecule type" value="Genomic_DNA"/>
</dbReference>
<evidence type="ECO:0008006" key="4">
    <source>
        <dbReference type="Google" id="ProtNLM"/>
    </source>
</evidence>
<protein>
    <recommendedName>
        <fullName evidence="4">Peptidase C39-like domain-containing protein</fullName>
    </recommendedName>
</protein>
<proteinExistence type="predicted"/>
<evidence type="ECO:0000256" key="1">
    <source>
        <dbReference type="SAM" id="MobiDB-lite"/>
    </source>
</evidence>
<organism evidence="2 3">
    <name type="scientific">Isoptericola hypogeus</name>
    <dbReference type="NCBI Taxonomy" id="300179"/>
    <lineage>
        <taxon>Bacteria</taxon>
        <taxon>Bacillati</taxon>
        <taxon>Actinomycetota</taxon>
        <taxon>Actinomycetes</taxon>
        <taxon>Micrococcales</taxon>
        <taxon>Promicromonosporaceae</taxon>
        <taxon>Isoptericola</taxon>
    </lineage>
</organism>
<evidence type="ECO:0000313" key="3">
    <source>
        <dbReference type="Proteomes" id="UP001501138"/>
    </source>
</evidence>
<dbReference type="RefSeq" id="WP_344245454.1">
    <property type="nucleotide sequence ID" value="NZ_BAAAPM010000003.1"/>
</dbReference>
<accession>A0ABP4UUG9</accession>
<evidence type="ECO:0000313" key="2">
    <source>
        <dbReference type="EMBL" id="GAA1712232.1"/>
    </source>
</evidence>
<name>A0ABP4UUG9_9MICO</name>